<reference evidence="8" key="1">
    <citation type="submission" date="2022-01" db="EMBL/GenBank/DDBJ databases">
        <title>Genome Sequence Resource for Two Populations of Ditylenchus destructor, the Migratory Endoparasitic Phytonematode.</title>
        <authorList>
            <person name="Zhang H."/>
            <person name="Lin R."/>
            <person name="Xie B."/>
        </authorList>
    </citation>
    <scope>NUCLEOTIDE SEQUENCE</scope>
    <source>
        <strain evidence="8">BazhouSP</strain>
    </source>
</reference>
<dbReference type="AlphaFoldDB" id="A0AAD4RBM6"/>
<keyword evidence="3" id="KW-0805">Transcription regulation</keyword>
<sequence>MSYFLNEPGTSTGDTPNVFSQGGSSQTEQGTGMNEDPVDRLLSEDSEVKLPETPLGSAMDNLMAQWNQLLAQVTSQIGHTVPTSDHIKELAEFSVRQFKDACLEVNGEFCRVATEWKLRHPEEANTEEVADLESTIQRQNFLLAKTKERIQERLNISSIPQQVPPNNPENPGC</sequence>
<protein>
    <submittedName>
        <fullName evidence="8">Coiled-coil domain-containing protein mdt-28</fullName>
    </submittedName>
</protein>
<accession>A0AAD4RBM6</accession>
<comment type="subcellular location">
    <subcellularLocation>
        <location evidence="1">Nucleus</location>
    </subcellularLocation>
</comment>
<dbReference type="Pfam" id="PF11594">
    <property type="entry name" value="Med28"/>
    <property type="match status" value="1"/>
</dbReference>
<dbReference type="GO" id="GO:0005634">
    <property type="term" value="C:nucleus"/>
    <property type="evidence" value="ECO:0007669"/>
    <property type="project" value="UniProtKB-SubCell"/>
</dbReference>
<evidence type="ECO:0000256" key="6">
    <source>
        <dbReference type="ARBA" id="ARBA00023242"/>
    </source>
</evidence>
<evidence type="ECO:0000313" key="9">
    <source>
        <dbReference type="Proteomes" id="UP001201812"/>
    </source>
</evidence>
<feature type="region of interest" description="Disordered" evidence="7">
    <location>
        <begin position="1"/>
        <end position="37"/>
    </location>
</feature>
<evidence type="ECO:0000256" key="1">
    <source>
        <dbReference type="ARBA" id="ARBA00004123"/>
    </source>
</evidence>
<keyword evidence="6" id="KW-0539">Nucleus</keyword>
<comment type="caution">
    <text evidence="8">The sequence shown here is derived from an EMBL/GenBank/DDBJ whole genome shotgun (WGS) entry which is preliminary data.</text>
</comment>
<evidence type="ECO:0000256" key="3">
    <source>
        <dbReference type="ARBA" id="ARBA00023015"/>
    </source>
</evidence>
<comment type="similarity">
    <text evidence="2">Belongs to the Mediator complex subunit 28 family.</text>
</comment>
<gene>
    <name evidence="8" type="ORF">DdX_03871</name>
</gene>
<feature type="compositionally biased region" description="Low complexity" evidence="7">
    <location>
        <begin position="20"/>
        <end position="32"/>
    </location>
</feature>
<evidence type="ECO:0000256" key="5">
    <source>
        <dbReference type="ARBA" id="ARBA00023163"/>
    </source>
</evidence>
<evidence type="ECO:0000256" key="7">
    <source>
        <dbReference type="SAM" id="MobiDB-lite"/>
    </source>
</evidence>
<keyword evidence="5" id="KW-0804">Transcription</keyword>
<organism evidence="8 9">
    <name type="scientific">Ditylenchus destructor</name>
    <dbReference type="NCBI Taxonomy" id="166010"/>
    <lineage>
        <taxon>Eukaryota</taxon>
        <taxon>Metazoa</taxon>
        <taxon>Ecdysozoa</taxon>
        <taxon>Nematoda</taxon>
        <taxon>Chromadorea</taxon>
        <taxon>Rhabditida</taxon>
        <taxon>Tylenchina</taxon>
        <taxon>Tylenchomorpha</taxon>
        <taxon>Sphaerularioidea</taxon>
        <taxon>Anguinidae</taxon>
        <taxon>Anguininae</taxon>
        <taxon>Ditylenchus</taxon>
    </lineage>
</organism>
<dbReference type="EMBL" id="JAKKPZ010000003">
    <property type="protein sequence ID" value="KAI1723700.1"/>
    <property type="molecule type" value="Genomic_DNA"/>
</dbReference>
<evidence type="ECO:0000256" key="2">
    <source>
        <dbReference type="ARBA" id="ARBA00005571"/>
    </source>
</evidence>
<dbReference type="Proteomes" id="UP001201812">
    <property type="component" value="Unassembled WGS sequence"/>
</dbReference>
<keyword evidence="4" id="KW-0175">Coiled coil</keyword>
<keyword evidence="9" id="KW-1185">Reference proteome</keyword>
<feature type="compositionally biased region" description="Polar residues" evidence="7">
    <location>
        <begin position="8"/>
        <end position="19"/>
    </location>
</feature>
<proteinExistence type="inferred from homology"/>
<evidence type="ECO:0000313" key="8">
    <source>
        <dbReference type="EMBL" id="KAI1723700.1"/>
    </source>
</evidence>
<dbReference type="InterPro" id="IPR021640">
    <property type="entry name" value="Mediator_Med28"/>
</dbReference>
<evidence type="ECO:0000256" key="4">
    <source>
        <dbReference type="ARBA" id="ARBA00023054"/>
    </source>
</evidence>
<name>A0AAD4RBM6_9BILA</name>